<dbReference type="Proteomes" id="UP001152797">
    <property type="component" value="Unassembled WGS sequence"/>
</dbReference>
<gene>
    <name evidence="3" type="ORF">C1SCF055_LOCUS17491</name>
</gene>
<keyword evidence="5" id="KW-1185">Reference proteome</keyword>
<dbReference type="OrthoDB" id="448613at2759"/>
<dbReference type="EMBL" id="CAMXCT030001486">
    <property type="protein sequence ID" value="CAL4777819.1"/>
    <property type="molecule type" value="Genomic_DNA"/>
</dbReference>
<dbReference type="EMBL" id="CAMXCT020001486">
    <property type="protein sequence ID" value="CAL1143882.1"/>
    <property type="molecule type" value="Genomic_DNA"/>
</dbReference>
<evidence type="ECO:0000256" key="1">
    <source>
        <dbReference type="SAM" id="Coils"/>
    </source>
</evidence>
<feature type="region of interest" description="Disordered" evidence="2">
    <location>
        <begin position="1"/>
        <end position="32"/>
    </location>
</feature>
<name>A0A9P1CG38_9DINO</name>
<evidence type="ECO:0000313" key="4">
    <source>
        <dbReference type="EMBL" id="CAL4777819.1"/>
    </source>
</evidence>
<evidence type="ECO:0000313" key="5">
    <source>
        <dbReference type="Proteomes" id="UP001152797"/>
    </source>
</evidence>
<accession>A0A9P1CG38</accession>
<evidence type="ECO:0000256" key="2">
    <source>
        <dbReference type="SAM" id="MobiDB-lite"/>
    </source>
</evidence>
<dbReference type="EMBL" id="CAMXCT010001486">
    <property type="protein sequence ID" value="CAI3990507.1"/>
    <property type="molecule type" value="Genomic_DNA"/>
</dbReference>
<evidence type="ECO:0000313" key="3">
    <source>
        <dbReference type="EMBL" id="CAI3990507.1"/>
    </source>
</evidence>
<protein>
    <submittedName>
        <fullName evidence="3">Uncharacterized protein</fullName>
    </submittedName>
</protein>
<dbReference type="AlphaFoldDB" id="A0A9P1CG38"/>
<proteinExistence type="predicted"/>
<reference evidence="3" key="1">
    <citation type="submission" date="2022-10" db="EMBL/GenBank/DDBJ databases">
        <authorList>
            <person name="Chen Y."/>
            <person name="Dougan E. K."/>
            <person name="Chan C."/>
            <person name="Rhodes N."/>
            <person name="Thang M."/>
        </authorList>
    </citation>
    <scope>NUCLEOTIDE SEQUENCE</scope>
</reference>
<feature type="coiled-coil region" evidence="1">
    <location>
        <begin position="64"/>
        <end position="91"/>
    </location>
</feature>
<feature type="compositionally biased region" description="Polar residues" evidence="2">
    <location>
        <begin position="10"/>
        <end position="20"/>
    </location>
</feature>
<sequence length="415" mass="45160">LGPLRKGNAERSTSWSSGTQVRPRRALSDDSMTVAELAERLRGKGLQTDDRTDVQAGHMLADLIEHLAANKNKAEQEAESLFAELLALDDAASKDDYFDPASGAWDVDGLKDDLRLAKAAAAAPPVQPAQPVQAATPAQPAAAARQVGEGESLFAELLALDDAASKDDYFDPASGAWDVDGLKDDLRLAKAAKASSSRPPQAAQAAQAAPTEAEVLFAELHAVDGLVSKEDYYNSATGAWDVEGLQDDLKLAQASVSNFQDGSGLLAELRVFDDSLNKEDYFDEASGTWDMDGLQDDLRLAKERAREKLEAVHPNGVNGQAENGELLFQQLRNLSPKALQEDYMVDGTWDLEALKVDFELVSRMNPEELLRELQRFSPGAVKEDYFDEATLEWDMEGLQEDLQLSRAQHPQSVFG</sequence>
<comment type="caution">
    <text evidence="3">The sequence shown here is derived from an EMBL/GenBank/DDBJ whole genome shotgun (WGS) entry which is preliminary data.</text>
</comment>
<keyword evidence="1" id="KW-0175">Coiled coil</keyword>
<reference evidence="4 5" key="2">
    <citation type="submission" date="2024-05" db="EMBL/GenBank/DDBJ databases">
        <authorList>
            <person name="Chen Y."/>
            <person name="Shah S."/>
            <person name="Dougan E. K."/>
            <person name="Thang M."/>
            <person name="Chan C."/>
        </authorList>
    </citation>
    <scope>NUCLEOTIDE SEQUENCE [LARGE SCALE GENOMIC DNA]</scope>
</reference>
<feature type="non-terminal residue" evidence="3">
    <location>
        <position position="1"/>
    </location>
</feature>
<organism evidence="3">
    <name type="scientific">Cladocopium goreaui</name>
    <dbReference type="NCBI Taxonomy" id="2562237"/>
    <lineage>
        <taxon>Eukaryota</taxon>
        <taxon>Sar</taxon>
        <taxon>Alveolata</taxon>
        <taxon>Dinophyceae</taxon>
        <taxon>Suessiales</taxon>
        <taxon>Symbiodiniaceae</taxon>
        <taxon>Cladocopium</taxon>
    </lineage>
</organism>